<reference evidence="1 2" key="1">
    <citation type="submission" date="2019-01" db="EMBL/GenBank/DDBJ databases">
        <title>Genome sequence of Bacillus glycinifermentans SRCM103574.</title>
        <authorList>
            <person name="Kong H.-J."/>
            <person name="Jeong S.-Y."/>
            <person name="Jeong D.-Y."/>
        </authorList>
    </citation>
    <scope>NUCLEOTIDE SEQUENCE [LARGE SCALE GENOMIC DNA]</scope>
    <source>
        <strain evidence="1 2">SRCM103574</strain>
    </source>
</reference>
<accession>A0AAJ3YYL8</accession>
<name>A0AAJ3YYL8_9BACI</name>
<dbReference type="AlphaFoldDB" id="A0AAJ3YYL8"/>
<evidence type="ECO:0000313" key="1">
    <source>
        <dbReference type="EMBL" id="QAT65542.1"/>
    </source>
</evidence>
<evidence type="ECO:0000313" key="2">
    <source>
        <dbReference type="Proteomes" id="UP000288675"/>
    </source>
</evidence>
<dbReference type="EMBL" id="CP035232">
    <property type="protein sequence ID" value="QAT65542.1"/>
    <property type="molecule type" value="Genomic_DNA"/>
</dbReference>
<gene>
    <name evidence="1" type="ORF">EQZ20_11915</name>
</gene>
<organism evidence="1 2">
    <name type="scientific">Bacillus glycinifermentans</name>
    <dbReference type="NCBI Taxonomy" id="1664069"/>
    <lineage>
        <taxon>Bacteria</taxon>
        <taxon>Bacillati</taxon>
        <taxon>Bacillota</taxon>
        <taxon>Bacilli</taxon>
        <taxon>Bacillales</taxon>
        <taxon>Bacillaceae</taxon>
        <taxon>Bacillus</taxon>
    </lineage>
</organism>
<dbReference type="GeneID" id="82853377"/>
<dbReference type="Proteomes" id="UP000288675">
    <property type="component" value="Chromosome"/>
</dbReference>
<protein>
    <submittedName>
        <fullName evidence="1">Uncharacterized protein</fullName>
    </submittedName>
</protein>
<sequence>MAELSPAYLHDTVLLFFLVAVCRHHLIGRERPPLIHALENRRGENKKPLLSALFLDHGRDLRESSFIRPAMASPPHLK</sequence>
<dbReference type="RefSeq" id="WP_128748167.1">
    <property type="nucleotide sequence ID" value="NZ_CP035232.1"/>
</dbReference>
<proteinExistence type="predicted"/>